<comment type="caution">
    <text evidence="1">The sequence shown here is derived from an EMBL/GenBank/DDBJ whole genome shotgun (WGS) entry which is preliminary data.</text>
</comment>
<name>A0ACC4E1F3_PURLI</name>
<gene>
    <name evidence="1" type="ORF">ACCO45_003581</name>
</gene>
<accession>A0ACC4E1F3</accession>
<keyword evidence="2" id="KW-1185">Reference proteome</keyword>
<reference evidence="1" key="1">
    <citation type="submission" date="2024-12" db="EMBL/GenBank/DDBJ databases">
        <title>Comparative genomics and development of molecular markers within Purpureocillium lilacinum and among Purpureocillium species.</title>
        <authorList>
            <person name="Yeh Z.-Y."/>
            <person name="Ni N.-T."/>
            <person name="Lo P.-H."/>
            <person name="Mushyakhwo K."/>
            <person name="Lin C.-F."/>
            <person name="Nai Y.-S."/>
        </authorList>
    </citation>
    <scope>NUCLEOTIDE SEQUENCE</scope>
    <source>
        <strain evidence="1">NCHU-NPUST-175</strain>
    </source>
</reference>
<dbReference type="Proteomes" id="UP001638806">
    <property type="component" value="Unassembled WGS sequence"/>
</dbReference>
<protein>
    <submittedName>
        <fullName evidence="1">Uncharacterized protein</fullName>
    </submittedName>
</protein>
<dbReference type="EMBL" id="JBGNUJ010000003">
    <property type="protein sequence ID" value="KAL3962058.1"/>
    <property type="molecule type" value="Genomic_DNA"/>
</dbReference>
<organism evidence="1 2">
    <name type="scientific">Purpureocillium lilacinum</name>
    <name type="common">Paecilomyces lilacinus</name>
    <dbReference type="NCBI Taxonomy" id="33203"/>
    <lineage>
        <taxon>Eukaryota</taxon>
        <taxon>Fungi</taxon>
        <taxon>Dikarya</taxon>
        <taxon>Ascomycota</taxon>
        <taxon>Pezizomycotina</taxon>
        <taxon>Sordariomycetes</taxon>
        <taxon>Hypocreomycetidae</taxon>
        <taxon>Hypocreales</taxon>
        <taxon>Ophiocordycipitaceae</taxon>
        <taxon>Purpureocillium</taxon>
    </lineage>
</organism>
<sequence length="212" mass="23057">MRAIQPAPNHPKARRHQSPRGFGVPVRRDTPLARPGASRSPRRRMRPGTWRRPGEDVAGIHPAPLGPDEPLRRLLGLTGTRATMRVPGERTQVVWFVPPATFSGRLMDPRRRGLVGATGRVGLTCCQAKLAAHLAAVEAKDVMDPRFVVKIPNRSSAHPSSRLLHPTNPLGLPVCAIPHPTHAPPPWNDVKGCLQAREFTSTSQASTFPGLA</sequence>
<evidence type="ECO:0000313" key="2">
    <source>
        <dbReference type="Proteomes" id="UP001638806"/>
    </source>
</evidence>
<proteinExistence type="predicted"/>
<evidence type="ECO:0000313" key="1">
    <source>
        <dbReference type="EMBL" id="KAL3962058.1"/>
    </source>
</evidence>